<accession>A0A452G364</accession>
<evidence type="ECO:0000256" key="3">
    <source>
        <dbReference type="ARBA" id="ARBA00023136"/>
    </source>
</evidence>
<evidence type="ECO:0000259" key="6">
    <source>
        <dbReference type="Pfam" id="PF00129"/>
    </source>
</evidence>
<dbReference type="InterPro" id="IPR050208">
    <property type="entry name" value="MHC_class-I_related"/>
</dbReference>
<dbReference type="PANTHER" id="PTHR16675">
    <property type="entry name" value="MHC CLASS I-RELATED"/>
    <property type="match status" value="1"/>
</dbReference>
<dbReference type="Ensembl" id="ENSCHIT00000038849.1">
    <property type="protein sequence ID" value="ENSCHIP00000030977.1"/>
    <property type="gene ID" value="ENSCHIG00000025529.1"/>
</dbReference>
<dbReference type="Bgee" id="ENSCHIG00000025529">
    <property type="expression patterns" value="Expressed in liver and 4 other cell types or tissues"/>
</dbReference>
<dbReference type="Pfam" id="PF00129">
    <property type="entry name" value="MHC_I"/>
    <property type="match status" value="1"/>
</dbReference>
<dbReference type="InterPro" id="IPR011162">
    <property type="entry name" value="MHC_I/II-like_Ag-recog"/>
</dbReference>
<dbReference type="GO" id="GO:0006955">
    <property type="term" value="P:immune response"/>
    <property type="evidence" value="ECO:0007669"/>
    <property type="project" value="TreeGrafter"/>
</dbReference>
<keyword evidence="2" id="KW-0732">Signal</keyword>
<keyword evidence="8" id="KW-1185">Reference proteome</keyword>
<dbReference type="GO" id="GO:0001916">
    <property type="term" value="P:positive regulation of T cell mediated cytotoxicity"/>
    <property type="evidence" value="ECO:0007669"/>
    <property type="project" value="TreeGrafter"/>
</dbReference>
<name>A0A452G364_CAPHI</name>
<evidence type="ECO:0000256" key="2">
    <source>
        <dbReference type="ARBA" id="ARBA00022729"/>
    </source>
</evidence>
<evidence type="ECO:0000313" key="8">
    <source>
        <dbReference type="Proteomes" id="UP000291000"/>
    </source>
</evidence>
<protein>
    <recommendedName>
        <fullName evidence="6">MHC class I-like antigen recognition-like domain-containing protein</fullName>
    </recommendedName>
</protein>
<keyword evidence="3" id="KW-0472">Membrane</keyword>
<reference evidence="7" key="2">
    <citation type="submission" date="2025-08" db="UniProtKB">
        <authorList>
            <consortium name="Ensembl"/>
        </authorList>
    </citation>
    <scope>IDENTIFICATION</scope>
</reference>
<dbReference type="AlphaFoldDB" id="A0A452G364"/>
<evidence type="ECO:0000313" key="7">
    <source>
        <dbReference type="Ensembl" id="ENSCHIP00000030977.1"/>
    </source>
</evidence>
<reference evidence="7 8" key="1">
    <citation type="submission" date="2016-04" db="EMBL/GenBank/DDBJ databases">
        <title>Polished mammalian reference genomes with single-molecule sequencing and chromosome conformation capture applied to the Capra hircus genome.</title>
        <authorList>
            <person name="Bickhart D.M."/>
            <person name="Koren S."/>
            <person name="Rosen B."/>
            <person name="Hastie A."/>
            <person name="Liachko I."/>
            <person name="Sullivan S.T."/>
            <person name="Burton J."/>
            <person name="Sayre B.L."/>
            <person name="Huson H.J."/>
            <person name="Lee J."/>
            <person name="Lam E."/>
            <person name="Kelley C.M."/>
            <person name="Hutchison J.L."/>
            <person name="Zhou Y."/>
            <person name="Sun J."/>
            <person name="Crisa A."/>
            <person name="Schwartz J.C."/>
            <person name="Hammond J.A."/>
            <person name="Schroeder S.G."/>
            <person name="Liu G.E."/>
            <person name="Dunham M."/>
            <person name="Shendure J."/>
            <person name="Sonstegard T.S."/>
            <person name="Phillippy A.M."/>
            <person name="Van Tassell C.P."/>
            <person name="Smith T.P."/>
        </authorList>
    </citation>
    <scope>NUCLEOTIDE SEQUENCE [LARGE SCALE GENOMIC DNA]</scope>
</reference>
<dbReference type="GO" id="GO:0002476">
    <property type="term" value="P:antigen processing and presentation of endogenous peptide antigen via MHC class Ib"/>
    <property type="evidence" value="ECO:0007669"/>
    <property type="project" value="TreeGrafter"/>
</dbReference>
<evidence type="ECO:0000256" key="1">
    <source>
        <dbReference type="ARBA" id="ARBA00004370"/>
    </source>
</evidence>
<evidence type="ECO:0000256" key="4">
    <source>
        <dbReference type="ARBA" id="ARBA00023157"/>
    </source>
</evidence>
<dbReference type="GeneTree" id="ENSGT01120000271825"/>
<dbReference type="SUPFAM" id="SSF54452">
    <property type="entry name" value="MHC antigen-recognition domain"/>
    <property type="match status" value="1"/>
</dbReference>
<dbReference type="GO" id="GO:0002486">
    <property type="term" value="P:antigen processing and presentation of endogenous peptide antigen via MHC class I via ER pathway, TAP-independent"/>
    <property type="evidence" value="ECO:0007669"/>
    <property type="project" value="TreeGrafter"/>
</dbReference>
<dbReference type="InterPro" id="IPR011161">
    <property type="entry name" value="MHC_I-like_Ag-recog"/>
</dbReference>
<evidence type="ECO:0000256" key="5">
    <source>
        <dbReference type="ARBA" id="ARBA00023180"/>
    </source>
</evidence>
<dbReference type="EMBL" id="LWLT01000012">
    <property type="status" value="NOT_ANNOTATED_CDS"/>
    <property type="molecule type" value="Genomic_DNA"/>
</dbReference>
<keyword evidence="5" id="KW-0325">Glycoprotein</keyword>
<dbReference type="STRING" id="9925.ENSCHIP00000030977"/>
<sequence length="336" mass="37489">KLMLSTSLGVCVLGPQGLFSPNSPSLYPHSLSYNFTISPWPRHGQPWCEVQGEVDQKIFLSYDCGTAKIKYMSPLGEEVKNMSAWETQTHTLRDTGDLLQEHGPDVTPEKHTDKGPLTLQARMTCWHEDNGHTSAFWEFGFNGQLCFLFDSENGHCTMVHPGGRQMKEKWENDRAVTDFFKNVSMGDCRAWLQAFLVRWEKLLNTLASLTTGPSTVQPMATASNHFTWITTGVLTSFVIMGIIIKKRPLSFLQETVLPGSPNVCSVGLRTQSLLGRLCSPAFTLEPGDETQEFGACLPVMMTRWLHYLVSLITSGEKPPESLFFSQPILPLSLAAK</sequence>
<dbReference type="Gene3D" id="3.30.500.10">
    <property type="entry name" value="MHC class I-like antigen recognition-like"/>
    <property type="match status" value="1"/>
</dbReference>
<proteinExistence type="predicted"/>
<organism evidence="7 8">
    <name type="scientific">Capra hircus</name>
    <name type="common">Goat</name>
    <dbReference type="NCBI Taxonomy" id="9925"/>
    <lineage>
        <taxon>Eukaryota</taxon>
        <taxon>Metazoa</taxon>
        <taxon>Chordata</taxon>
        <taxon>Craniata</taxon>
        <taxon>Vertebrata</taxon>
        <taxon>Euteleostomi</taxon>
        <taxon>Mammalia</taxon>
        <taxon>Eutheria</taxon>
        <taxon>Laurasiatheria</taxon>
        <taxon>Artiodactyla</taxon>
        <taxon>Ruminantia</taxon>
        <taxon>Pecora</taxon>
        <taxon>Bovidae</taxon>
        <taxon>Caprinae</taxon>
        <taxon>Capra</taxon>
    </lineage>
</organism>
<comment type="subcellular location">
    <subcellularLocation>
        <location evidence="1">Membrane</location>
    </subcellularLocation>
</comment>
<dbReference type="Proteomes" id="UP000291000">
    <property type="component" value="Chromosome 9"/>
</dbReference>
<dbReference type="InterPro" id="IPR037055">
    <property type="entry name" value="MHC_I-like_Ag-recog_sf"/>
</dbReference>
<reference evidence="7" key="3">
    <citation type="submission" date="2025-09" db="UniProtKB">
        <authorList>
            <consortium name="Ensembl"/>
        </authorList>
    </citation>
    <scope>IDENTIFICATION</scope>
</reference>
<dbReference type="GO" id="GO:0005615">
    <property type="term" value="C:extracellular space"/>
    <property type="evidence" value="ECO:0007669"/>
    <property type="project" value="TreeGrafter"/>
</dbReference>
<feature type="domain" description="MHC class I-like antigen recognition-like" evidence="6">
    <location>
        <begin position="29"/>
        <end position="198"/>
    </location>
</feature>
<dbReference type="PANTHER" id="PTHR16675:SF1">
    <property type="entry name" value="UL16 BINDING PROTEIN 21"/>
    <property type="match status" value="1"/>
</dbReference>
<dbReference type="FunFam" id="3.30.500.10:FF:000004">
    <property type="entry name" value="Retinoic acid early-inducible protein 1-beta"/>
    <property type="match status" value="1"/>
</dbReference>
<dbReference type="GO" id="GO:0009897">
    <property type="term" value="C:external side of plasma membrane"/>
    <property type="evidence" value="ECO:0007669"/>
    <property type="project" value="TreeGrafter"/>
</dbReference>
<keyword evidence="4" id="KW-1015">Disulfide bond</keyword>